<dbReference type="Pfam" id="PF01170">
    <property type="entry name" value="UPF0020"/>
    <property type="match status" value="1"/>
</dbReference>
<keyword evidence="5 10" id="KW-0808">Transferase</keyword>
<comment type="caution">
    <text evidence="13">The sequence shown here is derived from an EMBL/GenBank/DDBJ whole genome shotgun (WGS) entry which is preliminary data.</text>
</comment>
<dbReference type="InterPro" id="IPR016691">
    <property type="entry name" value="TRMT11"/>
</dbReference>
<dbReference type="PANTHER" id="PTHR13370">
    <property type="entry name" value="RNA METHYLASE-RELATED"/>
    <property type="match status" value="1"/>
</dbReference>
<dbReference type="InterPro" id="IPR059073">
    <property type="entry name" value="TRMT11_N"/>
</dbReference>
<dbReference type="EC" id="2.1.1.214" evidence="9"/>
<dbReference type="InterPro" id="IPR002052">
    <property type="entry name" value="DNA_methylase_N6_adenine_CS"/>
</dbReference>
<dbReference type="Proteomes" id="UP000811619">
    <property type="component" value="Unassembled WGS sequence"/>
</dbReference>
<evidence type="ECO:0000256" key="8">
    <source>
        <dbReference type="ARBA" id="ARBA00022884"/>
    </source>
</evidence>
<dbReference type="PIRSF" id="PIRSF017259">
    <property type="entry name" value="tRNA_mtfrase_TRM11"/>
    <property type="match status" value="1"/>
</dbReference>
<evidence type="ECO:0000259" key="12">
    <source>
        <dbReference type="Pfam" id="PF25904"/>
    </source>
</evidence>
<dbReference type="GO" id="GO:0008033">
    <property type="term" value="P:tRNA processing"/>
    <property type="evidence" value="ECO:0007669"/>
    <property type="project" value="UniProtKB-UniRule"/>
</dbReference>
<evidence type="ECO:0000256" key="2">
    <source>
        <dbReference type="ARBA" id="ARBA00022490"/>
    </source>
</evidence>
<keyword evidence="2" id="KW-0963">Cytoplasm</keyword>
<proteinExistence type="inferred from homology"/>
<accession>A0A8K0J685</accession>
<dbReference type="GO" id="GO:0043527">
    <property type="term" value="C:tRNA methyltransferase complex"/>
    <property type="evidence" value="ECO:0007669"/>
    <property type="project" value="UniProtKB-ARBA"/>
</dbReference>
<dbReference type="InterPro" id="IPR029063">
    <property type="entry name" value="SAM-dependent_MTases_sf"/>
</dbReference>
<protein>
    <recommendedName>
        <fullName evidence="9">tRNA (guanine(10)-N(2))-methyltransferase</fullName>
        <ecNumber evidence="9">2.1.1.214</ecNumber>
    </recommendedName>
</protein>
<dbReference type="Gene3D" id="3.40.50.150">
    <property type="entry name" value="Vaccinia Virus protein VP39"/>
    <property type="match status" value="1"/>
</dbReference>
<dbReference type="GO" id="GO:0032259">
    <property type="term" value="P:methylation"/>
    <property type="evidence" value="ECO:0007669"/>
    <property type="project" value="UniProtKB-UniRule"/>
</dbReference>
<evidence type="ECO:0000256" key="3">
    <source>
        <dbReference type="ARBA" id="ARBA00022555"/>
    </source>
</evidence>
<dbReference type="Pfam" id="PF25904">
    <property type="entry name" value="Tmrp11_N"/>
    <property type="match status" value="1"/>
</dbReference>
<dbReference type="PANTHER" id="PTHR13370:SF3">
    <property type="entry name" value="TRNA (GUANINE(10)-N2)-METHYLTRANSFERASE HOMOLOG"/>
    <property type="match status" value="1"/>
</dbReference>
<comment type="subcellular location">
    <subcellularLocation>
        <location evidence="1">Cytoplasm</location>
    </subcellularLocation>
</comment>
<evidence type="ECO:0000256" key="6">
    <source>
        <dbReference type="ARBA" id="ARBA00022691"/>
    </source>
</evidence>
<dbReference type="GO" id="GO:0000049">
    <property type="term" value="F:tRNA binding"/>
    <property type="evidence" value="ECO:0007669"/>
    <property type="project" value="UniProtKB-UniRule"/>
</dbReference>
<gene>
    <name evidence="13" type="ORF">E4U42_004188</name>
</gene>
<evidence type="ECO:0000256" key="4">
    <source>
        <dbReference type="ARBA" id="ARBA00022603"/>
    </source>
</evidence>
<evidence type="ECO:0000259" key="11">
    <source>
        <dbReference type="Pfam" id="PF01170"/>
    </source>
</evidence>
<evidence type="ECO:0000256" key="9">
    <source>
        <dbReference type="ARBA" id="ARBA00066937"/>
    </source>
</evidence>
<comment type="similarity">
    <text evidence="10">Belongs to the class I-like SAM-binding methyltransferase superfamily. TRM11 methyltransferase family.</text>
</comment>
<evidence type="ECO:0000256" key="5">
    <source>
        <dbReference type="ARBA" id="ARBA00022679"/>
    </source>
</evidence>
<organism evidence="13 14">
    <name type="scientific">Claviceps africana</name>
    <dbReference type="NCBI Taxonomy" id="83212"/>
    <lineage>
        <taxon>Eukaryota</taxon>
        <taxon>Fungi</taxon>
        <taxon>Dikarya</taxon>
        <taxon>Ascomycota</taxon>
        <taxon>Pezizomycotina</taxon>
        <taxon>Sordariomycetes</taxon>
        <taxon>Hypocreomycetidae</taxon>
        <taxon>Hypocreales</taxon>
        <taxon>Clavicipitaceae</taxon>
        <taxon>Claviceps</taxon>
    </lineage>
</organism>
<reference evidence="13" key="1">
    <citation type="journal article" date="2020" name="bioRxiv">
        <title>Whole genome comparisons of ergot fungi reveals the divergence and evolution of species within the genus Claviceps are the result of varying mechanisms driving genome evolution and host range expansion.</title>
        <authorList>
            <person name="Wyka S.A."/>
            <person name="Mondo S.J."/>
            <person name="Liu M."/>
            <person name="Dettman J."/>
            <person name="Nalam V."/>
            <person name="Broders K.D."/>
        </authorList>
    </citation>
    <scope>NUCLEOTIDE SEQUENCE</scope>
    <source>
        <strain evidence="13">CCC 489</strain>
    </source>
</reference>
<dbReference type="EMBL" id="SRPY01000361">
    <property type="protein sequence ID" value="KAG5925546.1"/>
    <property type="molecule type" value="Genomic_DNA"/>
</dbReference>
<keyword evidence="14" id="KW-1185">Reference proteome</keyword>
<evidence type="ECO:0000256" key="1">
    <source>
        <dbReference type="ARBA" id="ARBA00004496"/>
    </source>
</evidence>
<name>A0A8K0J685_9HYPO</name>
<sequence length="446" mass="50495">MNFLIKFAQIHESFRLAEIQALAEIEGIDLTIVNYKDESPFCLVRMPCLDDACRLVRRSILAQSIYELWGTGETLDQLHQSVIDNTRDQWVRYRHVSFKFTIDSYQGARTNENRIKIINSFAYLPFEGPIRMSQPDETFTLFELWPFNSVPMKLSDPSSYLLGRLVGSSARETVLKFDLKKRGYISTTSMDSELSLVTANIALAGPGKLIYDPFVGTGSFPIACACFGAMGWGSDIDGRSIRGEGGNKSLKGNFKQYSLEMKLGDVFSADLVNTPIRRDRRIWDSVVCDPPYGVREGLKVLGLRNPDKTPWLIEKGKINASLPDFVPPKKPYSFLAMLDDLLAFAADTLVDHGRLSFWMPTANDEDQEIPVPTHPSLELVVVCAQKFNKWSRRLITYRRLSDAEVSPRCLAAYQSRQNVVSTGNSVDDMNPFRRGYFKKFETNDKV</sequence>
<dbReference type="PROSITE" id="PS00092">
    <property type="entry name" value="N6_MTASE"/>
    <property type="match status" value="1"/>
</dbReference>
<dbReference type="GO" id="GO:0160102">
    <property type="term" value="F:tRNA (guanine(10)-N2)-methyltransferase activity"/>
    <property type="evidence" value="ECO:0007669"/>
    <property type="project" value="UniProtKB-EC"/>
</dbReference>
<dbReference type="OrthoDB" id="296065at2759"/>
<feature type="domain" description="Ribosomal RNA large subunit methyltransferase K/L-like methyltransferase" evidence="11">
    <location>
        <begin position="182"/>
        <end position="297"/>
    </location>
</feature>
<dbReference type="SUPFAM" id="SSF53335">
    <property type="entry name" value="S-adenosyl-L-methionine-dependent methyltransferases"/>
    <property type="match status" value="1"/>
</dbReference>
<keyword evidence="6 10" id="KW-0949">S-adenosyl-L-methionine</keyword>
<keyword evidence="4 10" id="KW-0489">Methyltransferase</keyword>
<evidence type="ECO:0000313" key="13">
    <source>
        <dbReference type="EMBL" id="KAG5925546.1"/>
    </source>
</evidence>
<dbReference type="GO" id="GO:0005737">
    <property type="term" value="C:cytoplasm"/>
    <property type="evidence" value="ECO:0007669"/>
    <property type="project" value="UniProtKB-SubCell"/>
</dbReference>
<keyword evidence="8 10" id="KW-0694">RNA-binding</keyword>
<evidence type="ECO:0000256" key="7">
    <source>
        <dbReference type="ARBA" id="ARBA00022694"/>
    </source>
</evidence>
<dbReference type="AlphaFoldDB" id="A0A8K0J685"/>
<keyword evidence="7 10" id="KW-0819">tRNA processing</keyword>
<evidence type="ECO:0000256" key="10">
    <source>
        <dbReference type="PROSITE-ProRule" id="PRU00959"/>
    </source>
</evidence>
<dbReference type="PROSITE" id="PS51627">
    <property type="entry name" value="SAM_MT_TRM11"/>
    <property type="match status" value="1"/>
</dbReference>
<keyword evidence="3 10" id="KW-0820">tRNA-binding</keyword>
<dbReference type="InterPro" id="IPR000241">
    <property type="entry name" value="RlmKL-like_Mtase"/>
</dbReference>
<feature type="domain" description="tRNA (guanine(10)-N(2))-methyltransferase TRMT11 N-terminal" evidence="12">
    <location>
        <begin position="1"/>
        <end position="171"/>
    </location>
</feature>
<evidence type="ECO:0000313" key="14">
    <source>
        <dbReference type="Proteomes" id="UP000811619"/>
    </source>
</evidence>